<organism evidence="3">
    <name type="scientific">Blastobotrys adeninivorans</name>
    <name type="common">Yeast</name>
    <name type="synonym">Arxula adeninivorans</name>
    <dbReference type="NCBI Taxonomy" id="409370"/>
    <lineage>
        <taxon>Eukaryota</taxon>
        <taxon>Fungi</taxon>
        <taxon>Dikarya</taxon>
        <taxon>Ascomycota</taxon>
        <taxon>Saccharomycotina</taxon>
        <taxon>Dipodascomycetes</taxon>
        <taxon>Dipodascales</taxon>
        <taxon>Trichomonascaceae</taxon>
        <taxon>Blastobotrys</taxon>
    </lineage>
</organism>
<gene>
    <name evidence="3" type="ORF">GNLVRS02_ARAD1C17556g</name>
</gene>
<feature type="region of interest" description="Disordered" evidence="1">
    <location>
        <begin position="203"/>
        <end position="241"/>
    </location>
</feature>
<dbReference type="GO" id="GO:0005802">
    <property type="term" value="C:trans-Golgi network"/>
    <property type="evidence" value="ECO:0007669"/>
    <property type="project" value="TreeGrafter"/>
</dbReference>
<name>A0A060T665_BLAAD</name>
<evidence type="ECO:0000313" key="3">
    <source>
        <dbReference type="EMBL" id="CDP34656.1"/>
    </source>
</evidence>
<dbReference type="PhylomeDB" id="A0A060T665"/>
<reference evidence="3" key="2">
    <citation type="submission" date="2014-06" db="EMBL/GenBank/DDBJ databases">
        <title>The complete genome of Blastobotrys (Arxula) adeninivorans LS3 - a yeast of biotechnological interest.</title>
        <authorList>
            <person name="Kunze G."/>
            <person name="Gaillardin C."/>
            <person name="Czernicka M."/>
            <person name="Durrens P."/>
            <person name="Martin T."/>
            <person name="Boer E."/>
            <person name="Gabaldon T."/>
            <person name="Cruz J."/>
            <person name="Talla E."/>
            <person name="Marck C."/>
            <person name="Goffeau A."/>
            <person name="Barbe V."/>
            <person name="Baret P."/>
            <person name="Baronian K."/>
            <person name="Beier S."/>
            <person name="Bleykasten C."/>
            <person name="Bode R."/>
            <person name="Casaregola S."/>
            <person name="Despons L."/>
            <person name="Fairhead C."/>
            <person name="Giersberg M."/>
            <person name="Gierski P."/>
            <person name="Hahnel U."/>
            <person name="Hartmann A."/>
            <person name="Jankowska D."/>
            <person name="Jubin C."/>
            <person name="Jung P."/>
            <person name="Lafontaine I."/>
            <person name="Leh-Louis V."/>
            <person name="Lemaire M."/>
            <person name="Marcet-Houben M."/>
            <person name="Mascher M."/>
            <person name="Morel G."/>
            <person name="Richard G.-F."/>
            <person name="Riechen J."/>
            <person name="Sacerdot C."/>
            <person name="Sarkar A."/>
            <person name="Savel G."/>
            <person name="Schacherer J."/>
            <person name="Sherman D."/>
            <person name="Straub M.-L."/>
            <person name="Stein N."/>
            <person name="Thierry A."/>
            <person name="Trautwein-Schult A."/>
            <person name="Westhof E."/>
            <person name="Worch S."/>
            <person name="Dujon B."/>
            <person name="Souciet J.-L."/>
            <person name="Wincker P."/>
            <person name="Scholz U."/>
            <person name="Neuveglise N."/>
        </authorList>
    </citation>
    <scope>NUCLEOTIDE SEQUENCE</scope>
    <source>
        <strain evidence="3">LS3</strain>
    </source>
</reference>
<evidence type="ECO:0000256" key="1">
    <source>
        <dbReference type="SAM" id="MobiDB-lite"/>
    </source>
</evidence>
<reference evidence="3" key="1">
    <citation type="submission" date="2014-02" db="EMBL/GenBank/DDBJ databases">
        <authorList>
            <person name="Genoscope - CEA"/>
        </authorList>
    </citation>
    <scope>NUCLEOTIDE SEQUENCE</scope>
    <source>
        <strain evidence="3">LS3</strain>
    </source>
</reference>
<evidence type="ECO:0000259" key="2">
    <source>
        <dbReference type="Pfam" id="PF12735"/>
    </source>
</evidence>
<dbReference type="AlphaFoldDB" id="A0A060T665"/>
<dbReference type="PANTHER" id="PTHR28159:SF1">
    <property type="entry name" value="TRAFFICKING PROTEIN PARTICLE COMPLEX II-SPECIFIC SUBUNIT 65"/>
    <property type="match status" value="1"/>
</dbReference>
<dbReference type="InterPro" id="IPR055420">
    <property type="entry name" value="IgD3_Trs65"/>
</dbReference>
<proteinExistence type="predicted"/>
<accession>A0A060T665</accession>
<dbReference type="Pfam" id="PF12735">
    <property type="entry name" value="IgD3_Trs65"/>
    <property type="match status" value="1"/>
</dbReference>
<dbReference type="GO" id="GO:0006891">
    <property type="term" value="P:intra-Golgi vesicle-mediated transport"/>
    <property type="evidence" value="ECO:0007669"/>
    <property type="project" value="InterPro"/>
</dbReference>
<feature type="compositionally biased region" description="Low complexity" evidence="1">
    <location>
        <begin position="504"/>
        <end position="513"/>
    </location>
</feature>
<feature type="region of interest" description="Disordered" evidence="1">
    <location>
        <begin position="426"/>
        <end position="516"/>
    </location>
</feature>
<sequence length="664" mass="70428">MESTSTTDLLSGGLLSIHIPKNAPSIDSEVAASLAEVPDRDILFYDEVVTVFVTLKIDKDDEKAREFRKLVDMIALAVEMKVTGSVPQSLGIQGAQTHHSNEMATFVTFSGIISKDSLVQKEDDSAVWKFPLTIVHPRTRLINPQILLDAVVNVSEPPPGDGDSDADGRAKDDYNAYAEPFKPAMEINLFNALDYDKQLYRRNEPGSTKHSRVSGGSGSGSGGGISSSGSGTGSTAMTSSLSASRVLKSEKVYETPEMRAGEFPSRSATPAVNLSAQAGSTPQANGGAEGIAKLSSEKKIAVSPPLNLRLRCSKAAGMYDSIIAVLEALSSESQKVNVRLTSAKIDLPGGSAVLLGGCVEFPLTLTPGESLTLSYKLNHSDVFLLSREQQGNRIKPICITVECIPLVDEGETGPTVTTRWNTMVDFDLANSQPGPPPHQVGTVPGASHSNMLPPTTPGPSAAGGGSQQGTGLPNYNTQPGGPSSSSTSLAQGPQFRRMPKLGRTSSSTSLQSSARVKTSTGIGGLTISFSGPSTVQVGQTFQWKIFAVNKSQVQRNLSLYVHPPDKLDRQVPKNADIYPIVDRQHLRKLRLISQSSSTPGLVCLGNDIRLGPLHPWACCETEITLVALSSGIHTLEGLSVLDHTNGDSYDCGRLLEVVVNNKAS</sequence>
<feature type="compositionally biased region" description="Gly residues" evidence="1">
    <location>
        <begin position="215"/>
        <end position="232"/>
    </location>
</feature>
<feature type="domain" description="Trafficking protein particle complex II-specific subunit 65 IgD3" evidence="2">
    <location>
        <begin position="508"/>
        <end position="659"/>
    </location>
</feature>
<dbReference type="InterPro" id="IPR024662">
    <property type="entry name" value="Trs65"/>
</dbReference>
<dbReference type="EMBL" id="HG937693">
    <property type="protein sequence ID" value="CDP34656.1"/>
    <property type="molecule type" value="Genomic_DNA"/>
</dbReference>
<feature type="compositionally biased region" description="Low complexity" evidence="1">
    <location>
        <begin position="469"/>
        <end position="494"/>
    </location>
</feature>
<dbReference type="PANTHER" id="PTHR28159">
    <property type="entry name" value="TRAFFICKING PROTEIN PARTICLE COMPLEX II-SPECIFIC SUBUNIT 65"/>
    <property type="match status" value="1"/>
</dbReference>
<dbReference type="GO" id="GO:1990071">
    <property type="term" value="C:TRAPPII protein complex"/>
    <property type="evidence" value="ECO:0007669"/>
    <property type="project" value="InterPro"/>
</dbReference>
<protein>
    <submittedName>
        <fullName evidence="3">ARAD1C17556p</fullName>
    </submittedName>
</protein>